<dbReference type="AlphaFoldDB" id="A0A543FII6"/>
<proteinExistence type="predicted"/>
<dbReference type="InterPro" id="IPR024344">
    <property type="entry name" value="MDMPI_metal-binding"/>
</dbReference>
<dbReference type="EMBL" id="VFPG01000001">
    <property type="protein sequence ID" value="TQM33572.1"/>
    <property type="molecule type" value="Genomic_DNA"/>
</dbReference>
<evidence type="ECO:0000259" key="1">
    <source>
        <dbReference type="Pfam" id="PF11716"/>
    </source>
</evidence>
<accession>A0A543FII6</accession>
<dbReference type="GO" id="GO:0046872">
    <property type="term" value="F:metal ion binding"/>
    <property type="evidence" value="ECO:0007669"/>
    <property type="project" value="InterPro"/>
</dbReference>
<dbReference type="Pfam" id="PF11716">
    <property type="entry name" value="MDMPI_N"/>
    <property type="match status" value="1"/>
</dbReference>
<feature type="domain" description="Mycothiol-dependent maleylpyruvate isomerase metal-binding" evidence="1">
    <location>
        <begin position="10"/>
        <end position="121"/>
    </location>
</feature>
<dbReference type="InterPro" id="IPR034660">
    <property type="entry name" value="DinB/YfiT-like"/>
</dbReference>
<sequence length="211" mass="23003">MTEYIWRAVARERTELAEMLMALPESAWQRPSLCAGWRVSDVVAHVVLSSSATLGALLVNLVRARGDINRLTHDTAVRLADRSTPQDLIAQLRDTIDARFTPVGTTPADRLMDLLVHGQDIAVPLGLHREMPVAAARFSLDRVWTMGWPFHARRKLSGYRLTATDTGWHAGAGPEIAGPVSALLLLATGREAAFDRLTGPGVAELAARLRA</sequence>
<protein>
    <submittedName>
        <fullName evidence="2">Uncharacterized protein (TIGR03083 family)</fullName>
    </submittedName>
</protein>
<reference evidence="2 3" key="1">
    <citation type="submission" date="2019-06" db="EMBL/GenBank/DDBJ databases">
        <title>Sequencing the genomes of 1000 actinobacteria strains.</title>
        <authorList>
            <person name="Klenk H.-P."/>
        </authorList>
    </citation>
    <scope>NUCLEOTIDE SEQUENCE [LARGE SCALE GENOMIC DNA]</scope>
    <source>
        <strain evidence="2 3">DSM 103495</strain>
    </source>
</reference>
<dbReference type="RefSeq" id="WP_141811318.1">
    <property type="nucleotide sequence ID" value="NZ_VFPG01000001.1"/>
</dbReference>
<dbReference type="OrthoDB" id="5178565at2"/>
<keyword evidence="3" id="KW-1185">Reference proteome</keyword>
<evidence type="ECO:0000313" key="2">
    <source>
        <dbReference type="EMBL" id="TQM33572.1"/>
    </source>
</evidence>
<name>A0A543FII6_9NOCA</name>
<dbReference type="Proteomes" id="UP000316331">
    <property type="component" value="Unassembled WGS sequence"/>
</dbReference>
<comment type="caution">
    <text evidence="2">The sequence shown here is derived from an EMBL/GenBank/DDBJ whole genome shotgun (WGS) entry which is preliminary data.</text>
</comment>
<evidence type="ECO:0000313" key="3">
    <source>
        <dbReference type="Proteomes" id="UP000316331"/>
    </source>
</evidence>
<dbReference type="InterPro" id="IPR017517">
    <property type="entry name" value="Maleyloyr_isom"/>
</dbReference>
<dbReference type="Gene3D" id="1.20.120.450">
    <property type="entry name" value="dinb family like domain"/>
    <property type="match status" value="1"/>
</dbReference>
<dbReference type="NCBIfam" id="TIGR03083">
    <property type="entry name" value="maleylpyruvate isomerase family mycothiol-dependent enzyme"/>
    <property type="match status" value="1"/>
</dbReference>
<dbReference type="SUPFAM" id="SSF109854">
    <property type="entry name" value="DinB/YfiT-like putative metalloenzymes"/>
    <property type="match status" value="1"/>
</dbReference>
<gene>
    <name evidence="2" type="ORF">FB390_5306</name>
</gene>
<organism evidence="2 3">
    <name type="scientific">Nocardia bhagyanarayanae</name>
    <dbReference type="NCBI Taxonomy" id="1215925"/>
    <lineage>
        <taxon>Bacteria</taxon>
        <taxon>Bacillati</taxon>
        <taxon>Actinomycetota</taxon>
        <taxon>Actinomycetes</taxon>
        <taxon>Mycobacteriales</taxon>
        <taxon>Nocardiaceae</taxon>
        <taxon>Nocardia</taxon>
    </lineage>
</organism>